<dbReference type="RefSeq" id="WP_089670567.1">
    <property type="nucleotide sequence ID" value="NZ_CP024845.1"/>
</dbReference>
<evidence type="ECO:0000256" key="2">
    <source>
        <dbReference type="ARBA" id="ARBA00022448"/>
    </source>
</evidence>
<keyword evidence="5" id="KW-1185">Reference proteome</keyword>
<dbReference type="STRING" id="1073996.SAMN05444271_10153"/>
<dbReference type="SUPFAM" id="SSF53850">
    <property type="entry name" value="Periplasmic binding protein-like II"/>
    <property type="match status" value="1"/>
</dbReference>
<dbReference type="AlphaFoldDB" id="A0A1H6R3Y2"/>
<dbReference type="InterPro" id="IPR006059">
    <property type="entry name" value="SBP"/>
</dbReference>
<dbReference type="Gene3D" id="3.40.190.10">
    <property type="entry name" value="Periplasmic binding protein-like II"/>
    <property type="match status" value="2"/>
</dbReference>
<dbReference type="InterPro" id="IPR050490">
    <property type="entry name" value="Bact_solute-bd_prot1"/>
</dbReference>
<proteinExistence type="inferred from homology"/>
<dbReference type="InterPro" id="IPR006311">
    <property type="entry name" value="TAT_signal"/>
</dbReference>
<reference evidence="4 5" key="1">
    <citation type="submission" date="2016-10" db="EMBL/GenBank/DDBJ databases">
        <authorList>
            <person name="de Groot N.N."/>
        </authorList>
    </citation>
    <scope>NUCLEOTIDE SEQUENCE [LARGE SCALE GENOMIC DNA]</scope>
    <source>
        <strain evidence="4 5">DSM 22187</strain>
    </source>
</reference>
<evidence type="ECO:0000313" key="5">
    <source>
        <dbReference type="Proteomes" id="UP000198888"/>
    </source>
</evidence>
<organism evidence="4 5">
    <name type="scientific">Halohasta litchfieldiae</name>
    <dbReference type="NCBI Taxonomy" id="1073996"/>
    <lineage>
        <taxon>Archaea</taxon>
        <taxon>Methanobacteriati</taxon>
        <taxon>Methanobacteriota</taxon>
        <taxon>Stenosarchaea group</taxon>
        <taxon>Halobacteria</taxon>
        <taxon>Halobacteriales</taxon>
        <taxon>Haloferacaceae</taxon>
        <taxon>Halohasta</taxon>
    </lineage>
</organism>
<keyword evidence="2" id="KW-0813">Transport</keyword>
<evidence type="ECO:0000256" key="3">
    <source>
        <dbReference type="ARBA" id="ARBA00022729"/>
    </source>
</evidence>
<accession>A0A1H6R3Y2</accession>
<comment type="similarity">
    <text evidence="1">Belongs to the bacterial solute-binding protein 1 family.</text>
</comment>
<dbReference type="Proteomes" id="UP000198888">
    <property type="component" value="Unassembled WGS sequence"/>
</dbReference>
<evidence type="ECO:0000256" key="1">
    <source>
        <dbReference type="ARBA" id="ARBA00008520"/>
    </source>
</evidence>
<dbReference type="GeneID" id="35002697"/>
<accession>A0A2H4Q2R6</accession>
<dbReference type="OrthoDB" id="328108at2157"/>
<evidence type="ECO:0000313" key="4">
    <source>
        <dbReference type="EMBL" id="SEI47217.1"/>
    </source>
</evidence>
<gene>
    <name evidence="4" type="ORF">SAMN05444271_10153</name>
</gene>
<dbReference type="PROSITE" id="PS51318">
    <property type="entry name" value="TAT"/>
    <property type="match status" value="1"/>
</dbReference>
<dbReference type="PANTHER" id="PTHR43649">
    <property type="entry name" value="ARABINOSE-BINDING PROTEIN-RELATED"/>
    <property type="match status" value="1"/>
</dbReference>
<name>A0A1H6R3Y2_9EURY</name>
<dbReference type="EMBL" id="FNYR01000001">
    <property type="protein sequence ID" value="SEI47217.1"/>
    <property type="molecule type" value="Genomic_DNA"/>
</dbReference>
<sequence length="479" mass="51877">MGKEYSNENGLANAGVSRRRFVQAASAAGISTSLAGCTGGNGGSDAVVVSADSVMADASDEIISALRNSGLDTDIEVEIVQEDFQTDSRRQTYSSALNAGRSSPDLFMMDSGWTIPFIVREQLVNLEEQLSSDVLDRIRNDYLSASVATAESPMSGDLYGVPIFPDYPVMHYRKDLAEAAGYNPDGNNWATTPMSWQEFSQVAADVRDQSGVEYGFTTQAAAYEGLACCTFNETMSSFGGAYFGGVDNLFGPVGERPVTVEEEPVIETIRMMRAFMYGSDDPEAAEGYEQIAPSSIVQWTEEDARGPFTSGNAAFHRNWPYAITNNVEAFGTDFDVMPLPYGVPESESKYDGLGGSRAALGGWHLTMNPNSQKTEDAVQVLEAWTSDEVMLTVFETAGNLPPIPGVLDGVTEDDVGPIGRYVDTLQYVADTAVPRPVTDLWPNQSALVYQEVHDAYTQTKTPEEAMSTLATELEESDTR</sequence>
<dbReference type="KEGG" id="hae:halTADL_1911"/>
<keyword evidence="3" id="KW-0732">Signal</keyword>
<dbReference type="Pfam" id="PF13416">
    <property type="entry name" value="SBP_bac_8"/>
    <property type="match status" value="1"/>
</dbReference>
<dbReference type="PANTHER" id="PTHR43649:SF34">
    <property type="entry name" value="ABC TRANSPORTER PERIPLASMIC-BINDING PROTEIN YCJN-RELATED"/>
    <property type="match status" value="1"/>
</dbReference>
<protein>
    <submittedName>
        <fullName evidence="4">ABC-type glycerol-3-phosphate transport system, substrate-binding protein</fullName>
    </submittedName>
</protein>